<name>A0A915DM22_9BILA</name>
<protein>
    <submittedName>
        <fullName evidence="3">Uncharacterized protein</fullName>
    </submittedName>
</protein>
<keyword evidence="2" id="KW-1185">Reference proteome</keyword>
<organism evidence="2 3">
    <name type="scientific">Ditylenchus dipsaci</name>
    <dbReference type="NCBI Taxonomy" id="166011"/>
    <lineage>
        <taxon>Eukaryota</taxon>
        <taxon>Metazoa</taxon>
        <taxon>Ecdysozoa</taxon>
        <taxon>Nematoda</taxon>
        <taxon>Chromadorea</taxon>
        <taxon>Rhabditida</taxon>
        <taxon>Tylenchina</taxon>
        <taxon>Tylenchomorpha</taxon>
        <taxon>Sphaerularioidea</taxon>
        <taxon>Anguinidae</taxon>
        <taxon>Anguininae</taxon>
        <taxon>Ditylenchus</taxon>
    </lineage>
</organism>
<proteinExistence type="predicted"/>
<dbReference type="AlphaFoldDB" id="A0A915DM22"/>
<accession>A0A915DM22</accession>
<feature type="compositionally biased region" description="Basic and acidic residues" evidence="1">
    <location>
        <begin position="95"/>
        <end position="106"/>
    </location>
</feature>
<feature type="compositionally biased region" description="Polar residues" evidence="1">
    <location>
        <begin position="73"/>
        <end position="84"/>
    </location>
</feature>
<evidence type="ECO:0000256" key="1">
    <source>
        <dbReference type="SAM" id="MobiDB-lite"/>
    </source>
</evidence>
<evidence type="ECO:0000313" key="2">
    <source>
        <dbReference type="Proteomes" id="UP000887574"/>
    </source>
</evidence>
<sequence length="106" mass="11972">MDDCEGVLQVRNADVWMAENGGSWTCDSITAPPSSLTKYTDVISARKSEEIQLQGWHAHSLLEEPFRRFEGMDSNNRGTRSQDVTRQRIKQSVKRSIEAKDEPFGG</sequence>
<reference evidence="3" key="1">
    <citation type="submission" date="2022-11" db="UniProtKB">
        <authorList>
            <consortium name="WormBaseParasite"/>
        </authorList>
    </citation>
    <scope>IDENTIFICATION</scope>
</reference>
<feature type="region of interest" description="Disordered" evidence="1">
    <location>
        <begin position="69"/>
        <end position="106"/>
    </location>
</feature>
<dbReference type="WBParaSite" id="jg21502">
    <property type="protein sequence ID" value="jg21502"/>
    <property type="gene ID" value="jg21502"/>
</dbReference>
<dbReference type="Proteomes" id="UP000887574">
    <property type="component" value="Unplaced"/>
</dbReference>
<evidence type="ECO:0000313" key="3">
    <source>
        <dbReference type="WBParaSite" id="jg21502"/>
    </source>
</evidence>